<proteinExistence type="predicted"/>
<dbReference type="Proteomes" id="UP001151752">
    <property type="component" value="Chromosome 5"/>
</dbReference>
<keyword evidence="2" id="KW-1185">Reference proteome</keyword>
<evidence type="ECO:0000313" key="1">
    <source>
        <dbReference type="EMBL" id="KAJ6682445.1"/>
    </source>
</evidence>
<protein>
    <submittedName>
        <fullName evidence="1">Uncharacterized protein</fullName>
    </submittedName>
</protein>
<gene>
    <name evidence="1" type="ORF">OIU74_020646</name>
</gene>
<sequence>MTIESGISFLLLVQISRTPLEVSEITPTTKENTSTQPHTPKDIIIISQIMFLFFRSCSNLHVRTPPSSLIASSIPLHHAVALTDTNLQPHTGG</sequence>
<dbReference type="AlphaFoldDB" id="A0A9Q0SMN3"/>
<reference evidence="1" key="1">
    <citation type="submission" date="2022-11" db="EMBL/GenBank/DDBJ databases">
        <authorList>
            <person name="Hyden B.L."/>
            <person name="Feng K."/>
            <person name="Yates T."/>
            <person name="Jawdy S."/>
            <person name="Smart L.B."/>
            <person name="Muchero W."/>
        </authorList>
    </citation>
    <scope>NUCLEOTIDE SEQUENCE</scope>
    <source>
        <tissue evidence="1">Shoot tip</tissue>
    </source>
</reference>
<name>A0A9Q0SMN3_9ROSI</name>
<comment type="caution">
    <text evidence="1">The sequence shown here is derived from an EMBL/GenBank/DDBJ whole genome shotgun (WGS) entry which is preliminary data.</text>
</comment>
<organism evidence="1 2">
    <name type="scientific">Salix koriyanagi</name>
    <dbReference type="NCBI Taxonomy" id="2511006"/>
    <lineage>
        <taxon>Eukaryota</taxon>
        <taxon>Viridiplantae</taxon>
        <taxon>Streptophyta</taxon>
        <taxon>Embryophyta</taxon>
        <taxon>Tracheophyta</taxon>
        <taxon>Spermatophyta</taxon>
        <taxon>Magnoliopsida</taxon>
        <taxon>eudicotyledons</taxon>
        <taxon>Gunneridae</taxon>
        <taxon>Pentapetalae</taxon>
        <taxon>rosids</taxon>
        <taxon>fabids</taxon>
        <taxon>Malpighiales</taxon>
        <taxon>Salicaceae</taxon>
        <taxon>Saliceae</taxon>
        <taxon>Salix</taxon>
    </lineage>
</organism>
<accession>A0A9Q0SMN3</accession>
<reference evidence="1" key="2">
    <citation type="journal article" date="2023" name="Int. J. Mol. Sci.">
        <title>De Novo Assembly and Annotation of 11 Diverse Shrub Willow (Salix) Genomes Reveals Novel Gene Organization in Sex-Linked Regions.</title>
        <authorList>
            <person name="Hyden B."/>
            <person name="Feng K."/>
            <person name="Yates T.B."/>
            <person name="Jawdy S."/>
            <person name="Cereghino C."/>
            <person name="Smart L.B."/>
            <person name="Muchero W."/>
        </authorList>
    </citation>
    <scope>NUCLEOTIDE SEQUENCE</scope>
    <source>
        <tissue evidence="1">Shoot tip</tissue>
    </source>
</reference>
<dbReference type="EMBL" id="JAPFFM010000020">
    <property type="protein sequence ID" value="KAJ6682445.1"/>
    <property type="molecule type" value="Genomic_DNA"/>
</dbReference>
<evidence type="ECO:0000313" key="2">
    <source>
        <dbReference type="Proteomes" id="UP001151752"/>
    </source>
</evidence>